<dbReference type="Gene3D" id="3.40.50.720">
    <property type="entry name" value="NAD(P)-binding Rossmann-like Domain"/>
    <property type="match status" value="1"/>
</dbReference>
<dbReference type="EC" id="1.-.-.-" evidence="5"/>
<dbReference type="PANTHER" id="PTHR44196:SF1">
    <property type="entry name" value="DEHYDROGENASE_REDUCTASE SDR FAMILY MEMBER 7B"/>
    <property type="match status" value="1"/>
</dbReference>
<dbReference type="GO" id="GO:0016491">
    <property type="term" value="F:oxidoreductase activity"/>
    <property type="evidence" value="ECO:0007669"/>
    <property type="project" value="UniProtKB-KW"/>
</dbReference>
<evidence type="ECO:0000256" key="3">
    <source>
        <dbReference type="SAM" id="MobiDB-lite"/>
    </source>
</evidence>
<dbReference type="AlphaFoldDB" id="H6RNH1"/>
<dbReference type="OrthoDB" id="151996at2"/>
<keyword evidence="2 5" id="KW-0560">Oxidoreductase</keyword>
<evidence type="ECO:0000313" key="6">
    <source>
        <dbReference type="Proteomes" id="UP000007517"/>
    </source>
</evidence>
<dbReference type="InterPro" id="IPR036291">
    <property type="entry name" value="NAD(P)-bd_dom_sf"/>
</dbReference>
<dbReference type="NCBIfam" id="NF005495">
    <property type="entry name" value="PRK07109.1"/>
    <property type="match status" value="1"/>
</dbReference>
<dbReference type="Proteomes" id="UP000007517">
    <property type="component" value="Chromosome"/>
</dbReference>
<dbReference type="PRINTS" id="PR00081">
    <property type="entry name" value="GDHRDH"/>
</dbReference>
<name>H6RNH1_BLASD</name>
<feature type="compositionally biased region" description="Basic and acidic residues" evidence="3">
    <location>
        <begin position="293"/>
        <end position="304"/>
    </location>
</feature>
<dbReference type="InterPro" id="IPR020904">
    <property type="entry name" value="Sc_DH/Rdtase_CS"/>
</dbReference>
<dbReference type="PANTHER" id="PTHR44196">
    <property type="entry name" value="DEHYDROGENASE/REDUCTASE SDR FAMILY MEMBER 7B"/>
    <property type="match status" value="1"/>
</dbReference>
<dbReference type="GO" id="GO:0016020">
    <property type="term" value="C:membrane"/>
    <property type="evidence" value="ECO:0007669"/>
    <property type="project" value="TreeGrafter"/>
</dbReference>
<evidence type="ECO:0000313" key="5">
    <source>
        <dbReference type="EMBL" id="CCG03918.1"/>
    </source>
</evidence>
<feature type="region of interest" description="Disordered" evidence="3">
    <location>
        <begin position="272"/>
        <end position="304"/>
    </location>
</feature>
<accession>H6RNH1</accession>
<reference evidence="6" key="2">
    <citation type="submission" date="2012-02" db="EMBL/GenBank/DDBJ databases">
        <title>Complete genome sequence of Blastococcus saxobsidens strain DD2.</title>
        <authorList>
            <person name="Genoscope."/>
        </authorList>
    </citation>
    <scope>NUCLEOTIDE SEQUENCE [LARGE SCALE GENOMIC DNA]</scope>
    <source>
        <strain evidence="6">DD2</strain>
    </source>
</reference>
<dbReference type="EMBL" id="FO117623">
    <property type="protein sequence ID" value="CCG03918.1"/>
    <property type="molecule type" value="Genomic_DNA"/>
</dbReference>
<dbReference type="Pfam" id="PF00106">
    <property type="entry name" value="adh_short"/>
    <property type="match status" value="1"/>
</dbReference>
<protein>
    <submittedName>
        <fullName evidence="5">Putative oxidoreductase</fullName>
        <ecNumber evidence="5">1.-.-.-</ecNumber>
    </submittedName>
</protein>
<dbReference type="SUPFAM" id="SSF51735">
    <property type="entry name" value="NAD(P)-binding Rossmann-fold domains"/>
    <property type="match status" value="1"/>
</dbReference>
<dbReference type="eggNOG" id="COG0300">
    <property type="taxonomic scope" value="Bacteria"/>
</dbReference>
<sequence length="343" mass="36685">MVQPAGEAAAHRKVIVVTGASGGIGRATAVAFARRGDAVALLARGETGLAAAADDVRTAGGTPLTISVDVSDADAVEAAADRVEAELGPIDVWCNVAFSTVFARFSDITADEWRRVTEVTYLGFVHGTMAALKRMRLRNDGVVVQAGSALAYRGIPLQSVYCGAKHAIKGFSESVRTELQHEGSAVRLTVVNLPGVNTPQFDWVLNKLPQRPQPVAPVYQPEVAAEAIVHASEHAGRRVWWIGIPTVYTILGERFAPWFLDRYLARTAYQGQKSGQPAAPDDPVNLWQPADGEDGRDFGAHGRFDDGAWTRDPQIWAARHRGPLAAAGAGVLAGAVALRRRTR</sequence>
<dbReference type="PROSITE" id="PS00061">
    <property type="entry name" value="ADH_SHORT"/>
    <property type="match status" value="1"/>
</dbReference>
<dbReference type="RefSeq" id="WP_014376798.1">
    <property type="nucleotide sequence ID" value="NC_016943.1"/>
</dbReference>
<evidence type="ECO:0000256" key="2">
    <source>
        <dbReference type="ARBA" id="ARBA00023002"/>
    </source>
</evidence>
<dbReference type="SMART" id="SM00822">
    <property type="entry name" value="PKS_KR"/>
    <property type="match status" value="1"/>
</dbReference>
<keyword evidence="6" id="KW-1185">Reference proteome</keyword>
<dbReference type="InterPro" id="IPR002347">
    <property type="entry name" value="SDR_fam"/>
</dbReference>
<comment type="similarity">
    <text evidence="1">Belongs to the short-chain dehydrogenases/reductases (SDR) family.</text>
</comment>
<evidence type="ECO:0000259" key="4">
    <source>
        <dbReference type="SMART" id="SM00822"/>
    </source>
</evidence>
<gene>
    <name evidence="5" type="ordered locus">BLASA_3047</name>
</gene>
<reference evidence="5 6" key="1">
    <citation type="journal article" date="2012" name="J. Bacteriol.">
        <title>Genome Sequence of Blastococcus saxobsidens DD2, a Stone-Inhabiting Bacterium.</title>
        <authorList>
            <person name="Chouaia B."/>
            <person name="Crotti E."/>
            <person name="Brusetti L."/>
            <person name="Daffonchio D."/>
            <person name="Essoussi I."/>
            <person name="Nouioui I."/>
            <person name="Sbissi I."/>
            <person name="Ghodhbane-Gtari F."/>
            <person name="Gtari M."/>
            <person name="Vacherie B."/>
            <person name="Barbe V."/>
            <person name="Medigue C."/>
            <person name="Gury J."/>
            <person name="Pujic P."/>
            <person name="Normand P."/>
        </authorList>
    </citation>
    <scope>NUCLEOTIDE SEQUENCE [LARGE SCALE GENOMIC DNA]</scope>
    <source>
        <strain evidence="5 6">DD2</strain>
    </source>
</reference>
<proteinExistence type="inferred from homology"/>
<evidence type="ECO:0000256" key="1">
    <source>
        <dbReference type="ARBA" id="ARBA00006484"/>
    </source>
</evidence>
<feature type="domain" description="Ketoreductase" evidence="4">
    <location>
        <begin position="13"/>
        <end position="194"/>
    </location>
</feature>
<dbReference type="STRING" id="1146883.BLASA_3047"/>
<dbReference type="KEGG" id="bsd:BLASA_3047"/>
<dbReference type="HOGENOM" id="CLU_010194_2_1_11"/>
<organism evidence="5 6">
    <name type="scientific">Blastococcus saxobsidens (strain DD2)</name>
    <dbReference type="NCBI Taxonomy" id="1146883"/>
    <lineage>
        <taxon>Bacteria</taxon>
        <taxon>Bacillati</taxon>
        <taxon>Actinomycetota</taxon>
        <taxon>Actinomycetes</taxon>
        <taxon>Geodermatophilales</taxon>
        <taxon>Geodermatophilaceae</taxon>
        <taxon>Blastococcus</taxon>
    </lineage>
</organism>
<dbReference type="InterPro" id="IPR057326">
    <property type="entry name" value="KR_dom"/>
</dbReference>